<proteinExistence type="predicted"/>
<reference evidence="2" key="1">
    <citation type="journal article" date="2023" name="G3 (Bethesda)">
        <title>A reference genome for the long-term kleptoplast-retaining sea slug Elysia crispata morphotype clarki.</title>
        <authorList>
            <person name="Eastman K.E."/>
            <person name="Pendleton A.L."/>
            <person name="Shaikh M.A."/>
            <person name="Suttiyut T."/>
            <person name="Ogas R."/>
            <person name="Tomko P."/>
            <person name="Gavelis G."/>
            <person name="Widhalm J.R."/>
            <person name="Wisecaver J.H."/>
        </authorList>
    </citation>
    <scope>NUCLEOTIDE SEQUENCE</scope>
    <source>
        <strain evidence="2">ECLA1</strain>
    </source>
</reference>
<organism evidence="2 3">
    <name type="scientific">Elysia crispata</name>
    <name type="common">lettuce slug</name>
    <dbReference type="NCBI Taxonomy" id="231223"/>
    <lineage>
        <taxon>Eukaryota</taxon>
        <taxon>Metazoa</taxon>
        <taxon>Spiralia</taxon>
        <taxon>Lophotrochozoa</taxon>
        <taxon>Mollusca</taxon>
        <taxon>Gastropoda</taxon>
        <taxon>Heterobranchia</taxon>
        <taxon>Euthyneura</taxon>
        <taxon>Panpulmonata</taxon>
        <taxon>Sacoglossa</taxon>
        <taxon>Placobranchoidea</taxon>
        <taxon>Plakobranchidae</taxon>
        <taxon>Elysia</taxon>
    </lineage>
</organism>
<dbReference type="Gene3D" id="3.40.50.720">
    <property type="entry name" value="NAD(P)-binding Rossmann-like Domain"/>
    <property type="match status" value="1"/>
</dbReference>
<dbReference type="EMBL" id="JAWDGP010001377">
    <property type="protein sequence ID" value="KAK3792429.1"/>
    <property type="molecule type" value="Genomic_DNA"/>
</dbReference>
<dbReference type="AlphaFoldDB" id="A0AAE1AR41"/>
<gene>
    <name evidence="2" type="ORF">RRG08_045971</name>
</gene>
<dbReference type="PANTHER" id="PTHR43157">
    <property type="entry name" value="PHOSPHATIDYLINOSITOL-GLYCAN BIOSYNTHESIS CLASS F PROTEIN-RELATED"/>
    <property type="match status" value="1"/>
</dbReference>
<dbReference type="PANTHER" id="PTHR43157:SF31">
    <property type="entry name" value="PHOSPHATIDYLINOSITOL-GLYCAN BIOSYNTHESIS CLASS F PROTEIN"/>
    <property type="match status" value="1"/>
</dbReference>
<keyword evidence="3" id="KW-1185">Reference proteome</keyword>
<evidence type="ECO:0008006" key="4">
    <source>
        <dbReference type="Google" id="ProtNLM"/>
    </source>
</evidence>
<dbReference type="Pfam" id="PF00106">
    <property type="entry name" value="adh_short"/>
    <property type="match status" value="1"/>
</dbReference>
<dbReference type="PRINTS" id="PR00081">
    <property type="entry name" value="GDHRDH"/>
</dbReference>
<dbReference type="GO" id="GO:0016491">
    <property type="term" value="F:oxidoreductase activity"/>
    <property type="evidence" value="ECO:0007669"/>
    <property type="project" value="UniProtKB-KW"/>
</dbReference>
<evidence type="ECO:0000313" key="2">
    <source>
        <dbReference type="EMBL" id="KAK3792429.1"/>
    </source>
</evidence>
<name>A0AAE1AR41_9GAST</name>
<evidence type="ECO:0000256" key="1">
    <source>
        <dbReference type="ARBA" id="ARBA00023002"/>
    </source>
</evidence>
<keyword evidence="1" id="KW-0560">Oxidoreductase</keyword>
<sequence>MPASYKGKESIQGKTVLITGANTGIGKETVIDLAKRGGRIIMCCRNVEKGQEALRDILEETKSDQVILKQLDLSSFQSIQTFARDFNQTESRLDILINNAGVMACPRVETEDGLELQIATNYFGHFLLTSLVLEKLKASCPSRIINVSSLAHKFGKINFEDLNSEKSYGDWAAYGQSKLANILHALELTRRLKGTGVTANSLHPGSVATDIQRHVNTGCQGFLFSGMRKFNMFLTPVQGAQTTLHLALDPGLQDVSGKYFSDCKEKTPSHRARNEADATRLWVMTEQIISQRLSSTHM</sequence>
<dbReference type="InterPro" id="IPR002347">
    <property type="entry name" value="SDR_fam"/>
</dbReference>
<comment type="caution">
    <text evidence="2">The sequence shown here is derived from an EMBL/GenBank/DDBJ whole genome shotgun (WGS) entry which is preliminary data.</text>
</comment>
<dbReference type="Proteomes" id="UP001283361">
    <property type="component" value="Unassembled WGS sequence"/>
</dbReference>
<dbReference type="SUPFAM" id="SSF51735">
    <property type="entry name" value="NAD(P)-binding Rossmann-fold domains"/>
    <property type="match status" value="1"/>
</dbReference>
<protein>
    <recommendedName>
        <fullName evidence="4">Retinol dehydrogenase 13</fullName>
    </recommendedName>
</protein>
<accession>A0AAE1AR41</accession>
<dbReference type="InterPro" id="IPR036291">
    <property type="entry name" value="NAD(P)-bd_dom_sf"/>
</dbReference>
<evidence type="ECO:0000313" key="3">
    <source>
        <dbReference type="Proteomes" id="UP001283361"/>
    </source>
</evidence>